<dbReference type="InterPro" id="IPR004217">
    <property type="entry name" value="Tim10-like"/>
</dbReference>
<evidence type="ECO:0000256" key="5">
    <source>
        <dbReference type="ARBA" id="ARBA00022741"/>
    </source>
</evidence>
<feature type="non-terminal residue" evidence="13">
    <location>
        <position position="1"/>
    </location>
</feature>
<sequence>AVHYDLCEREDLAKFLVDADIRLVRAPFLKKLNDLRARLPRRQEAEAAYVGSQTALVTHEEVEAWATHEAQEEPRIVALSHCWEAREHPDPYGYQLSKLAPALHLGDWVFVDYTSLYQFERLSIKEELSFRRAMRNMHVLYAHECSRTLRIGTLTPEELRREGSSQPILIYHKPDEGPGQLREVPASSLTENRTEYPERGWCQAEMQWSSSRRASDLSWEVDSTEADAAGLAPMAPDIFRARMKHTLKFTHRSDEEAVFQLQAQVFREKCQGHQALQLVRLNAFELDVALQALEHYPKLRKPGRSLEILNSPLPAQLALVLEAGMGLANAVQNKPTLRVLTLCGTGLGDEEAVQMAEALAASSLESLRLPQNRIGPRGAAALEALVQKLNQLDLTGNSICHMALKFAKRIVARKVSCDVTHEAVELLVRNFLHAWVNVEGMDEDLEDLTVLSLRLDSTGDLASAVPFFNELQSLTLQMPSRCDDCAATAEELAKLQQLHSLSLQLGPCDIGSEGSRRLTEGLEKLQHLGSLSLKLESNKIGPEGSRSLGEVLTKLPQLSKLKLELRSNNVGYDGAASLGHSLGHLKKLVSLSIDLSDNDVGDAGVQCLGEKLGKLPYLSSFYLKVQSNNIGPEGGRSMGQGFEKLWLLNSLCVDLGFNDVGPEGGRSLGDSLGRLQQLSSLSLKLASNNIGPEGARSLGTSLGKLQKLSTLELGLRSNNVGPDGGRSLGEALGKLKQLSSLTLDFSKNFVGDAGGESLGAGLENLPRLESLDMDLSYSCLSAAGGLRLAWGLGTLKRISSLCLNWNNNKLGKAGGRSLGEALGKLQHLSSLTLKVSCNGIQHEGGQSLGEGLGKIWQLTALSLDLEWNELGAKGCHSLAAGLSKLQQLSCLELNLSNNSSDSPGHCLGQLQQLNSLILDFSNNFMVDDLALLGKLRNIHHVSLNFSNTSLHRSLRSLGEGLAQLQRLSSLNLKLYEEGVRPEDGERSLGEGLVKLLQLNSLSVDLSLLKPYGKGSICSLLEGLHQLARLSDLTLDLRGSGIGDHGGRSLGGGLRELRQLNSLSLKLSSSSIRPEGGRSLGEGLGKLQQVSSLTLDLADNSIGPEGGRSLGEGLGKLRQLKSLSLDLRDNKIGDERVGSLGKELGKLQHLGRLSLDISGNLVGDGGCQSLGQGLGDLRHLVSLSLVLKANDIGACNGLGEGLGRLQQLRSFSLDLGANKFGPNGIRSLHEGMGQLHQLSSLSLNVTTSHFLDKETGLNLGEALGKLQQLNSLNLDLTTAYLHAARSMHEGVRHLEQLGSLKLKVDSFVNSEDTCKFGECFEQLQRLTDFSLEFKGFAQSVESAQLQNLGLSLRKLTCLRSFSLTFPKNSNFTKGGQGLGEGLGYLQQLCSLSLDLSSTELEDKEGIRSLGEGLQKLQQLSSLSVALRSTKLGDKGSRNFFEGLGKLQQLSSLSLDLGSNDISDEGVRPVRDGLGKLPLISLNLDVSANRIKLEGCQGLAEGLSQIQELRWLGLKMTSNKIGDEGGRNLGEGLAKLQHLSSATICLKYTNMSSEGMDQLSQRDQMQVMAALNEMQMQEMMNTYNNLVERCFNECITSFRTKAVDFAAHLKKANTYSMEKSLVPYFLFGLPFPAAALAATLCRSNMQKAFLPLPQGLEGSEEQCVSRCATSSEWFIVQLYGVGVSKFFLGPTYFRERFDMAHSGAEVHVLHPVRAKGRVGLRFQEKQQQMQLQKHGWHIKLHAASSFRVPETWHETKEASMSYPALQLALAALAAVTWVAATDLECGEGDCSAVEASNQGCLNGQFRIQVVEGDEVPLLDVQLLQKSMYLTPSKPSALETAPVQADGSLMQEGQVEIHPVEEHSLLQTSMEVDGLEASNETAVLGMDGWRLRPNASCFVEGLLPVSGTKPLLVQLGTVHELSNSLSYSSISISSFLFADAAKLRSSLILSIYFALYVFSIVSMYYHMTTVRPSSGKTPMPGYGKPELAPEDEILRSNSYLSWLCVTWLSPMVAKLGHSWNSAMSKCSPDELPPVNSPEFQAIRQCERFEELWAEEVRVRGLEEASVMRVICKLWGYTRLFWFHSSLFVHVVIGNLYQVFLIQTSLSYFFWLQKEVHANNGQLPDMTKPILVSIVAFSAQPLVFAILCSLEANLSMKFDQCIAGVAVAMFKKTQRLPASMLSQDKPVGSAEEADHLPDKVSKKPNAMMTINQDVIGNFHGLTFQASLTINASLTVAVLLVLMAVKLRLATLFCLAVAIPALTVSVILSGAMGINMMQLQDVMDKRVYLLREVLKGIRIVKCYAWENAMEEQIKRIRGRELSMLGIYFRMCSHFVVLFNLFPRLLTCAGLWGFLHLYGNHDLASIFACLQILASLRQESSTLSGGIQRMITVRISSMRVENYLKQEEAPVLPGVSVPKWVEIWPKQVSPQGPQPSFSIRGSYLYSRDKPTEIALHNLNLEVQKGEMVALVGGVGSGKSTLLEAALGELHPLSEEKAFLSRPHVCGYSAQVPHIAEGTLRENVVFGQPWDEARYRQAVSAAGLDGDLKLLPGGDEAFIGARGISLSGGQRARISLARTAYNANAELVLLDDPFGSVDAPTALWILEELLCGPLLKDRARIVALQPEIERLRKFDRVFVLAKGRIVASGKPSEVAETEEFKQLLRSSALEDTMEVTPVGTKTVKEQRPATAGVPSPVPATTLRESEGEGRPTWEMTSQYIGIGRWRNMLNSMIIFALVLFIFLLCDISLANCTNALALDSTVATGRYFGGYLFWMTMGVTGLYVGWIYGAGFSLRISNHIHCRVVNQLLHAPIDRFFDKHPVGRIMNRLTMDMATIDLYLYMKVSGSVMILFQTLVPLAYIHFIMPYYMSAIALPFYYVVFQLYLRYQNTAVPLRYCFKTSSSITQSHLSDVMTNTVVVRGFGEQNRVACTYAACVDNSVKADLTDDRLMKRWLCNRVNYLWTFYNSITYIIGLYNASWLGPGTLGIALTNLLLLETMIEPSLEMMAGALFELIALARVHEYTSVTQEKAMSTPEDAKLRNYSVRFFRNNATPMTVREANGRVEVLAKGSVLLHSTPDGRSLMLADNGSDCHIGRFQELCTSCAELNRIPSLHHIVAVNDAVGCAKEIAQELCKNPRSFMTATGFTTQPQVVVEFQSSWLSDGARLDIQELRAGYAEVPQDVLKGVTFSVEPRMKVAVVGTTGCGKSSMLLALLRIIEPRGGKIVINGIDTQEIGLATLRSSLGLVPQDPMLFTGTLRHNLDPFKVYTDGRIRKAVQYAHLEAFVNTLPLGLDHVVSDEGGNLSFGQRQLLCLARMVLRQPALLLLDEATSAIDPATQESVQDTINHAFPSSTMLAVAHRLETIMECEPHGLVGLGFHQGLRAAHGFVPLQLEVLSYIGSVFLCE</sequence>
<dbReference type="Pfam" id="PF02953">
    <property type="entry name" value="zf-Tim10_DDP"/>
    <property type="match status" value="1"/>
</dbReference>
<keyword evidence="14" id="KW-1185">Reference proteome</keyword>
<name>A0A812TQJ2_SYMPI</name>
<reference evidence="13" key="1">
    <citation type="submission" date="2021-02" db="EMBL/GenBank/DDBJ databases">
        <authorList>
            <person name="Dougan E. K."/>
            <person name="Rhodes N."/>
            <person name="Thang M."/>
            <person name="Chan C."/>
        </authorList>
    </citation>
    <scope>NUCLEOTIDE SEQUENCE</scope>
</reference>
<gene>
    <name evidence="13" type="primary">ABCC1</name>
    <name evidence="13" type="ORF">SPIL2461_LOCUS14397</name>
</gene>
<feature type="transmembrane region" description="Helical" evidence="10">
    <location>
        <begin position="2860"/>
        <end position="2878"/>
    </location>
</feature>
<dbReference type="InterPro" id="IPR050173">
    <property type="entry name" value="ABC_transporter_C-like"/>
</dbReference>
<evidence type="ECO:0000259" key="11">
    <source>
        <dbReference type="PROSITE" id="PS50893"/>
    </source>
</evidence>
<dbReference type="Pfam" id="PF00664">
    <property type="entry name" value="ABC_membrane"/>
    <property type="match status" value="2"/>
</dbReference>
<evidence type="ECO:0000256" key="1">
    <source>
        <dbReference type="ARBA" id="ARBA00004141"/>
    </source>
</evidence>
<keyword evidence="7 10" id="KW-1133">Transmembrane helix</keyword>
<dbReference type="EMBL" id="CAJNIZ010033334">
    <property type="protein sequence ID" value="CAE7543990.1"/>
    <property type="molecule type" value="Genomic_DNA"/>
</dbReference>
<evidence type="ECO:0000256" key="7">
    <source>
        <dbReference type="ARBA" id="ARBA00022989"/>
    </source>
</evidence>
<dbReference type="PANTHER" id="PTHR24223:SF456">
    <property type="entry name" value="MULTIDRUG RESISTANCE-ASSOCIATED PROTEIN LETHAL(2)03659"/>
    <property type="match status" value="1"/>
</dbReference>
<feature type="transmembrane region" description="Helical" evidence="10">
    <location>
        <begin position="2951"/>
        <end position="2968"/>
    </location>
</feature>
<evidence type="ECO:0000259" key="12">
    <source>
        <dbReference type="PROSITE" id="PS50929"/>
    </source>
</evidence>
<dbReference type="GO" id="GO:0016887">
    <property type="term" value="F:ATP hydrolysis activity"/>
    <property type="evidence" value="ECO:0007669"/>
    <property type="project" value="InterPro"/>
</dbReference>
<evidence type="ECO:0000313" key="13">
    <source>
        <dbReference type="EMBL" id="CAE7543990.1"/>
    </source>
</evidence>
<evidence type="ECO:0000256" key="4">
    <source>
        <dbReference type="ARBA" id="ARBA00022692"/>
    </source>
</evidence>
<dbReference type="Gene3D" id="3.80.10.10">
    <property type="entry name" value="Ribonuclease Inhibitor"/>
    <property type="match status" value="10"/>
</dbReference>
<dbReference type="PROSITE" id="PS50893">
    <property type="entry name" value="ABC_TRANSPORTER_2"/>
    <property type="match status" value="2"/>
</dbReference>
<dbReference type="OrthoDB" id="6500128at2759"/>
<dbReference type="Gene3D" id="1.20.1560.10">
    <property type="entry name" value="ABC transporter type 1, transmembrane domain"/>
    <property type="match status" value="2"/>
</dbReference>
<keyword evidence="4 10" id="KW-0812">Transmembrane</keyword>
<dbReference type="SUPFAM" id="SSF90123">
    <property type="entry name" value="ABC transporter transmembrane region"/>
    <property type="match status" value="2"/>
</dbReference>
<dbReference type="Pfam" id="PF13516">
    <property type="entry name" value="LRR_6"/>
    <property type="match status" value="4"/>
</dbReference>
<dbReference type="Proteomes" id="UP000649617">
    <property type="component" value="Unassembled WGS sequence"/>
</dbReference>
<feature type="transmembrane region" description="Helical" evidence="10">
    <location>
        <begin position="2764"/>
        <end position="2787"/>
    </location>
</feature>
<dbReference type="SUPFAM" id="SSF52540">
    <property type="entry name" value="P-loop containing nucleoside triphosphate hydrolases"/>
    <property type="match status" value="2"/>
</dbReference>
<dbReference type="InterPro" id="IPR003439">
    <property type="entry name" value="ABC_transporter-like_ATP-bd"/>
</dbReference>
<evidence type="ECO:0000256" key="2">
    <source>
        <dbReference type="ARBA" id="ARBA00009726"/>
    </source>
</evidence>
<dbReference type="FunFam" id="3.40.50.300:FF:000163">
    <property type="entry name" value="Multidrug resistance-associated protein member 4"/>
    <property type="match status" value="1"/>
</dbReference>
<dbReference type="InterPro" id="IPR017871">
    <property type="entry name" value="ABC_transporter-like_CS"/>
</dbReference>
<dbReference type="InterPro" id="IPR003593">
    <property type="entry name" value="AAA+_ATPase"/>
</dbReference>
<evidence type="ECO:0000256" key="9">
    <source>
        <dbReference type="SAM" id="MobiDB-lite"/>
    </source>
</evidence>
<evidence type="ECO:0000256" key="6">
    <source>
        <dbReference type="ARBA" id="ARBA00022840"/>
    </source>
</evidence>
<keyword evidence="8 10" id="KW-0472">Membrane</keyword>
<feature type="transmembrane region" description="Helical" evidence="10">
    <location>
        <begin position="2217"/>
        <end position="2239"/>
    </location>
</feature>
<feature type="domain" description="ABC transporter" evidence="11">
    <location>
        <begin position="2433"/>
        <end position="2660"/>
    </location>
</feature>
<dbReference type="InterPro" id="IPR011527">
    <property type="entry name" value="ABC1_TM_dom"/>
</dbReference>
<evidence type="ECO:0000256" key="10">
    <source>
        <dbReference type="SAM" id="Phobius"/>
    </source>
</evidence>
<dbReference type="CDD" id="cd03244">
    <property type="entry name" value="ABCC_MRP_domain2"/>
    <property type="match status" value="1"/>
</dbReference>
<evidence type="ECO:0000256" key="8">
    <source>
        <dbReference type="ARBA" id="ARBA00023136"/>
    </source>
</evidence>
<protein>
    <submittedName>
        <fullName evidence="13">ABCC1 protein</fullName>
    </submittedName>
</protein>
<feature type="transmembrane region" description="Helical" evidence="10">
    <location>
        <begin position="1944"/>
        <end position="1964"/>
    </location>
</feature>
<dbReference type="GO" id="GO:0016020">
    <property type="term" value="C:membrane"/>
    <property type="evidence" value="ECO:0007669"/>
    <property type="project" value="UniProtKB-SubCell"/>
</dbReference>
<evidence type="ECO:0000313" key="14">
    <source>
        <dbReference type="Proteomes" id="UP000649617"/>
    </source>
</evidence>
<dbReference type="PROSITE" id="PS50929">
    <property type="entry name" value="ABC_TM1F"/>
    <property type="match status" value="2"/>
</dbReference>
<dbReference type="GO" id="GO:0005524">
    <property type="term" value="F:ATP binding"/>
    <property type="evidence" value="ECO:0007669"/>
    <property type="project" value="UniProtKB-KW"/>
</dbReference>
<accession>A0A812TQJ2</accession>
<feature type="domain" description="ABC transmembrane type-1" evidence="12">
    <location>
        <begin position="2217"/>
        <end position="2386"/>
    </location>
</feature>
<feature type="transmembrane region" description="Helical" evidence="10">
    <location>
        <begin position="2725"/>
        <end position="2744"/>
    </location>
</feature>
<comment type="similarity">
    <text evidence="2">Belongs to the ABC transporter superfamily. ABCC family. Conjugate transporter (TC 3.A.1.208) subfamily.</text>
</comment>
<feature type="transmembrane region" description="Helical" evidence="10">
    <location>
        <begin position="2245"/>
        <end position="2271"/>
    </location>
</feature>
<dbReference type="PROSITE" id="PS00211">
    <property type="entry name" value="ABC_TRANSPORTER_1"/>
    <property type="match status" value="2"/>
</dbReference>
<dbReference type="InterPro" id="IPR027417">
    <property type="entry name" value="P-loop_NTPase"/>
</dbReference>
<feature type="domain" description="ABC transmembrane type-1" evidence="12">
    <location>
        <begin position="2721"/>
        <end position="2935"/>
    </location>
</feature>
<dbReference type="InterPro" id="IPR036640">
    <property type="entry name" value="ABC1_TM_sf"/>
</dbReference>
<dbReference type="SMART" id="SM00368">
    <property type="entry name" value="LRR_RI"/>
    <property type="match status" value="24"/>
</dbReference>
<feature type="domain" description="ABC transporter" evidence="11">
    <location>
        <begin position="3159"/>
        <end position="3387"/>
    </location>
</feature>
<dbReference type="InterPro" id="IPR035427">
    <property type="entry name" value="Tim10-like_dom_sf"/>
</dbReference>
<comment type="caution">
    <text evidence="13">The sequence shown here is derived from an EMBL/GenBank/DDBJ whole genome shotgun (WGS) entry which is preliminary data.</text>
</comment>
<keyword evidence="3" id="KW-0813">Transport</keyword>
<feature type="transmembrane region" description="Helical" evidence="10">
    <location>
        <begin position="2831"/>
        <end position="2854"/>
    </location>
</feature>
<dbReference type="SUPFAM" id="SSF52047">
    <property type="entry name" value="RNI-like"/>
    <property type="match status" value="4"/>
</dbReference>
<dbReference type="Gene3D" id="3.40.50.300">
    <property type="entry name" value="P-loop containing nucleotide triphosphate hydrolases"/>
    <property type="match status" value="2"/>
</dbReference>
<evidence type="ECO:0000256" key="3">
    <source>
        <dbReference type="ARBA" id="ARBA00022448"/>
    </source>
</evidence>
<keyword evidence="5" id="KW-0547">Nucleotide-binding</keyword>
<organism evidence="13 14">
    <name type="scientific">Symbiodinium pilosum</name>
    <name type="common">Dinoflagellate</name>
    <dbReference type="NCBI Taxonomy" id="2952"/>
    <lineage>
        <taxon>Eukaryota</taxon>
        <taxon>Sar</taxon>
        <taxon>Alveolata</taxon>
        <taxon>Dinophyceae</taxon>
        <taxon>Suessiales</taxon>
        <taxon>Symbiodiniaceae</taxon>
        <taxon>Symbiodinium</taxon>
    </lineage>
</organism>
<feature type="transmembrane region" description="Helical" evidence="10">
    <location>
        <begin position="2083"/>
        <end position="2106"/>
    </location>
</feature>
<dbReference type="InterPro" id="IPR032675">
    <property type="entry name" value="LRR_dom_sf"/>
</dbReference>
<dbReference type="SMART" id="SM00382">
    <property type="entry name" value="AAA"/>
    <property type="match status" value="2"/>
</dbReference>
<proteinExistence type="inferred from homology"/>
<dbReference type="SUPFAM" id="SSF144122">
    <property type="entry name" value="Tim10-like"/>
    <property type="match status" value="1"/>
</dbReference>
<dbReference type="Pfam" id="PF00005">
    <property type="entry name" value="ABC_tran"/>
    <property type="match status" value="2"/>
</dbReference>
<comment type="subcellular location">
    <subcellularLocation>
        <location evidence="1">Membrane</location>
        <topology evidence="1">Multi-pass membrane protein</topology>
    </subcellularLocation>
</comment>
<dbReference type="InterPro" id="IPR001611">
    <property type="entry name" value="Leu-rich_rpt"/>
</dbReference>
<keyword evidence="6" id="KW-0067">ATP-binding</keyword>
<dbReference type="PANTHER" id="PTHR24223">
    <property type="entry name" value="ATP-BINDING CASSETTE SUB-FAMILY C"/>
    <property type="match status" value="1"/>
</dbReference>
<dbReference type="GO" id="GO:0140359">
    <property type="term" value="F:ABC-type transporter activity"/>
    <property type="evidence" value="ECO:0007669"/>
    <property type="project" value="InterPro"/>
</dbReference>
<feature type="region of interest" description="Disordered" evidence="9">
    <location>
        <begin position="2669"/>
        <end position="2701"/>
    </location>
</feature>